<dbReference type="InterPro" id="IPR006260">
    <property type="entry name" value="TonB/TolA_C"/>
</dbReference>
<dbReference type="EMBL" id="JAMPKX010000011">
    <property type="protein sequence ID" value="MEP0949291.1"/>
    <property type="molecule type" value="Genomic_DNA"/>
</dbReference>
<dbReference type="Gene3D" id="3.30.1150.10">
    <property type="match status" value="1"/>
</dbReference>
<reference evidence="7 8" key="1">
    <citation type="submission" date="2022-04" db="EMBL/GenBank/DDBJ databases">
        <title>Positive selection, recombination, and allopatry shape intraspecific diversity of widespread and dominant cyanobacteria.</title>
        <authorList>
            <person name="Wei J."/>
            <person name="Shu W."/>
            <person name="Hu C."/>
        </authorList>
    </citation>
    <scope>NUCLEOTIDE SEQUENCE [LARGE SCALE GENOMIC DNA]</scope>
    <source>
        <strain evidence="7 8">DQ-A4</strain>
    </source>
</reference>
<keyword evidence="4" id="KW-0472">Membrane</keyword>
<feature type="region of interest" description="Disordered" evidence="5">
    <location>
        <begin position="38"/>
        <end position="62"/>
    </location>
</feature>
<feature type="compositionally biased region" description="Polar residues" evidence="5">
    <location>
        <begin position="79"/>
        <end position="88"/>
    </location>
</feature>
<gene>
    <name evidence="7" type="ORF">NC992_20595</name>
</gene>
<evidence type="ECO:0000313" key="8">
    <source>
        <dbReference type="Proteomes" id="UP001482513"/>
    </source>
</evidence>
<comment type="subcellular location">
    <subcellularLocation>
        <location evidence="1">Membrane</location>
        <topology evidence="1">Single-pass membrane protein</topology>
    </subcellularLocation>
</comment>
<feature type="region of interest" description="Disordered" evidence="5">
    <location>
        <begin position="78"/>
        <end position="167"/>
    </location>
</feature>
<organism evidence="7 8">
    <name type="scientific">Leptolyngbya subtilissima DQ-A4</name>
    <dbReference type="NCBI Taxonomy" id="2933933"/>
    <lineage>
        <taxon>Bacteria</taxon>
        <taxon>Bacillati</taxon>
        <taxon>Cyanobacteriota</taxon>
        <taxon>Cyanophyceae</taxon>
        <taxon>Leptolyngbyales</taxon>
        <taxon>Leptolyngbyaceae</taxon>
        <taxon>Leptolyngbya group</taxon>
        <taxon>Leptolyngbya</taxon>
    </lineage>
</organism>
<keyword evidence="2" id="KW-0812">Transmembrane</keyword>
<feature type="compositionally biased region" description="Polar residues" evidence="5">
    <location>
        <begin position="119"/>
        <end position="128"/>
    </location>
</feature>
<dbReference type="RefSeq" id="WP_190704774.1">
    <property type="nucleotide sequence ID" value="NZ_JAMPKX010000011.1"/>
</dbReference>
<evidence type="ECO:0000256" key="4">
    <source>
        <dbReference type="ARBA" id="ARBA00023136"/>
    </source>
</evidence>
<dbReference type="SUPFAM" id="SSF74653">
    <property type="entry name" value="TolA/TonB C-terminal domain"/>
    <property type="match status" value="1"/>
</dbReference>
<feature type="domain" description="TonB C-terminal" evidence="6">
    <location>
        <begin position="245"/>
        <end position="317"/>
    </location>
</feature>
<proteinExistence type="predicted"/>
<protein>
    <submittedName>
        <fullName evidence="7">Energy transducer TonB</fullName>
    </submittedName>
</protein>
<comment type="caution">
    <text evidence="7">The sequence shown here is derived from an EMBL/GenBank/DDBJ whole genome shotgun (WGS) entry which is preliminary data.</text>
</comment>
<dbReference type="InterPro" id="IPR037682">
    <property type="entry name" value="TonB_C"/>
</dbReference>
<accession>A0ABV0K9R1</accession>
<dbReference type="Proteomes" id="UP001482513">
    <property type="component" value="Unassembled WGS sequence"/>
</dbReference>
<evidence type="ECO:0000256" key="3">
    <source>
        <dbReference type="ARBA" id="ARBA00022989"/>
    </source>
</evidence>
<sequence>MTTRFAPPERSRPLWQKLLAPMLLASLGLHGLLLLLPTGTDDVPVPPPDPEQDSVAITRVPPAGQSDVAAIAGAAVSATTSPFTPQQQPSTASAAPVARANAPVVRSARPQARSRAGTPPSQRRSQTASPTRAQSTQPPPAPANPPAAGAVTPTPPAPSAPSSTQPLFDAELGPQLLAYVSTLNLPQAKVDRAAESIQNRFVFNAAAVTNDAFNANQSTWVSTLRQETGQAELSPEINRSEFSTVYPQRVCLADSPGEINVGAVVNPDGSWRDEPALLRSSGYGILDRKALQEIQRHRFEPAEGIKAYVLTIDTSVDYGDRPCLEPNPVP</sequence>
<dbReference type="Pfam" id="PF03544">
    <property type="entry name" value="TonB_C"/>
    <property type="match status" value="1"/>
</dbReference>
<evidence type="ECO:0000256" key="5">
    <source>
        <dbReference type="SAM" id="MobiDB-lite"/>
    </source>
</evidence>
<evidence type="ECO:0000256" key="2">
    <source>
        <dbReference type="ARBA" id="ARBA00022692"/>
    </source>
</evidence>
<evidence type="ECO:0000313" key="7">
    <source>
        <dbReference type="EMBL" id="MEP0949291.1"/>
    </source>
</evidence>
<keyword evidence="8" id="KW-1185">Reference proteome</keyword>
<evidence type="ECO:0000256" key="1">
    <source>
        <dbReference type="ARBA" id="ARBA00004167"/>
    </source>
</evidence>
<keyword evidence="3" id="KW-1133">Transmembrane helix</keyword>
<evidence type="ECO:0000259" key="6">
    <source>
        <dbReference type="Pfam" id="PF03544"/>
    </source>
</evidence>
<dbReference type="NCBIfam" id="TIGR01352">
    <property type="entry name" value="tonB_Cterm"/>
    <property type="match status" value="1"/>
</dbReference>
<feature type="compositionally biased region" description="Low complexity" evidence="5">
    <location>
        <begin position="89"/>
        <end position="109"/>
    </location>
</feature>
<name>A0ABV0K9R1_9CYAN</name>